<gene>
    <name evidence="1" type="ORF">TNIN_366331</name>
</gene>
<accession>A0A8X7CI49</accession>
<organism evidence="1 2">
    <name type="scientific">Trichonephila inaurata madagascariensis</name>
    <dbReference type="NCBI Taxonomy" id="2747483"/>
    <lineage>
        <taxon>Eukaryota</taxon>
        <taxon>Metazoa</taxon>
        <taxon>Ecdysozoa</taxon>
        <taxon>Arthropoda</taxon>
        <taxon>Chelicerata</taxon>
        <taxon>Arachnida</taxon>
        <taxon>Araneae</taxon>
        <taxon>Araneomorphae</taxon>
        <taxon>Entelegynae</taxon>
        <taxon>Araneoidea</taxon>
        <taxon>Nephilidae</taxon>
        <taxon>Trichonephila</taxon>
        <taxon>Trichonephila inaurata</taxon>
    </lineage>
</organism>
<dbReference type="EMBL" id="BMAV01016802">
    <property type="protein sequence ID" value="GFY67881.1"/>
    <property type="molecule type" value="Genomic_DNA"/>
</dbReference>
<sequence>MSKQLSQQKQKPIPLPFSVPTVFPSAAFFAQVGNGKTIFPSIPRTVTSQVDNDDAQWRGCRATNRVPIYKSNLSATFWTSLIQLRHFLKQFPVALPSPSQHQMIPSPIKASTQ</sequence>
<evidence type="ECO:0000313" key="1">
    <source>
        <dbReference type="EMBL" id="GFY67881.1"/>
    </source>
</evidence>
<dbReference type="Proteomes" id="UP000886998">
    <property type="component" value="Unassembled WGS sequence"/>
</dbReference>
<comment type="caution">
    <text evidence="1">The sequence shown here is derived from an EMBL/GenBank/DDBJ whole genome shotgun (WGS) entry which is preliminary data.</text>
</comment>
<proteinExistence type="predicted"/>
<keyword evidence="2" id="KW-1185">Reference proteome</keyword>
<dbReference type="AlphaFoldDB" id="A0A8X7CI49"/>
<reference evidence="1" key="1">
    <citation type="submission" date="2020-08" db="EMBL/GenBank/DDBJ databases">
        <title>Multicomponent nature underlies the extraordinary mechanical properties of spider dragline silk.</title>
        <authorList>
            <person name="Kono N."/>
            <person name="Nakamura H."/>
            <person name="Mori M."/>
            <person name="Yoshida Y."/>
            <person name="Ohtoshi R."/>
            <person name="Malay A.D."/>
            <person name="Moran D.A.P."/>
            <person name="Tomita M."/>
            <person name="Numata K."/>
            <person name="Arakawa K."/>
        </authorList>
    </citation>
    <scope>NUCLEOTIDE SEQUENCE</scope>
</reference>
<evidence type="ECO:0000313" key="2">
    <source>
        <dbReference type="Proteomes" id="UP000886998"/>
    </source>
</evidence>
<protein>
    <submittedName>
        <fullName evidence="1">Uncharacterized protein</fullName>
    </submittedName>
</protein>
<name>A0A8X7CI49_9ARAC</name>